<dbReference type="EMBL" id="CM042883">
    <property type="protein sequence ID" value="KAI4374326.1"/>
    <property type="molecule type" value="Genomic_DNA"/>
</dbReference>
<evidence type="ECO:0000313" key="1">
    <source>
        <dbReference type="EMBL" id="KAI4374326.1"/>
    </source>
</evidence>
<organism evidence="1 2">
    <name type="scientific">Melastoma candidum</name>
    <dbReference type="NCBI Taxonomy" id="119954"/>
    <lineage>
        <taxon>Eukaryota</taxon>
        <taxon>Viridiplantae</taxon>
        <taxon>Streptophyta</taxon>
        <taxon>Embryophyta</taxon>
        <taxon>Tracheophyta</taxon>
        <taxon>Spermatophyta</taxon>
        <taxon>Magnoliopsida</taxon>
        <taxon>eudicotyledons</taxon>
        <taxon>Gunneridae</taxon>
        <taxon>Pentapetalae</taxon>
        <taxon>rosids</taxon>
        <taxon>malvids</taxon>
        <taxon>Myrtales</taxon>
        <taxon>Melastomataceae</taxon>
        <taxon>Melastomatoideae</taxon>
        <taxon>Melastomateae</taxon>
        <taxon>Melastoma</taxon>
    </lineage>
</organism>
<protein>
    <submittedName>
        <fullName evidence="1">Uncharacterized protein</fullName>
    </submittedName>
</protein>
<comment type="caution">
    <text evidence="1">The sequence shown here is derived from an EMBL/GenBank/DDBJ whole genome shotgun (WGS) entry which is preliminary data.</text>
</comment>
<keyword evidence="2" id="KW-1185">Reference proteome</keyword>
<reference evidence="2" key="1">
    <citation type="journal article" date="2023" name="Front. Plant Sci.">
        <title>Chromosomal-level genome assembly of Melastoma candidum provides insights into trichome evolution.</title>
        <authorList>
            <person name="Zhong Y."/>
            <person name="Wu W."/>
            <person name="Sun C."/>
            <person name="Zou P."/>
            <person name="Liu Y."/>
            <person name="Dai S."/>
            <person name="Zhou R."/>
        </authorList>
    </citation>
    <scope>NUCLEOTIDE SEQUENCE [LARGE SCALE GENOMIC DNA]</scope>
</reference>
<name>A0ACB9R5F7_9MYRT</name>
<proteinExistence type="predicted"/>
<gene>
    <name evidence="1" type="ORF">MLD38_012333</name>
</gene>
<dbReference type="Proteomes" id="UP001057402">
    <property type="component" value="Chromosome 4"/>
</dbReference>
<evidence type="ECO:0000313" key="2">
    <source>
        <dbReference type="Proteomes" id="UP001057402"/>
    </source>
</evidence>
<sequence>MLTLGDRGARTALGVNDLSREGEMEDVELEEGEACSFQDANTKDEYRNCVDPDVSLSYIDAKIQNVLGHFQKDFEGGVSAEKLGAKFGGYGSFLENGEGSPICDTPRSLPPSHLEDGSRNHVTPLSVPLKMKPRVPPSRTLYPSRKQANTYDLVKQERALPPRGVEHVNSNDREEVKSAKSSDPRMLKVRIKVGSDNLSTQKKAAIYSGLGLDISPSTSVDCSPSESDGMLHEPQDVLIESPMSILQIMTSPSVHENLLLSPLQDDLILLTFNETSSEHRKDTSNADPISYRASENGSVPLRDKETALDGKKSGPKDRIDNIADVKNDNRMASLTGPGASFKKNMEMDTIDHEEVVSKALKLPSTSVSDKIVNLKKVMPNEGGSRFLGEKTLNDPGKEGAPESPLNEELGPSGMTKGYPGKLLQGKIANVDGPPRKNGIYPGTTHVESKTRSSSVEGNRAKSSECPTFIPSEVHDERVSYPELDNLPLASRKEKPPSKGKEKLKGSRTDETLGAVASRESMSGSSSATKSNKSVQLESSRPKSVGEDVKLKCPGKSRDKYKEFFGDLDGEGDNEDELMGVTHVGGLQELMGAGKGLNESLERVNVGSKKLIKLPKPTVSAPSGQSSELDNKHDVKERPIAPVVQTYMKEEVGDKYDEISAPVAPEVPPAPAAPVFIEDWVCCDKCQKWRLLPPGKNPDDFPEKWICSMLDWLPGMNRCSVSQEETTRALMALLQAPFPDAKKSEHLNFGAVVADTNAMRQLEVRHTYVGPPLPSSRGKKKPGSKGMSFPNKDGTQFSDTEKKQVQSAKSRSLDDVKPIPLRDVTDFEQPIMDHGLLGEKHALESKARVNHSDGGDLRNSKPHKRREADHDNRRTPKKLKNELKQHEDEDWISDDSKTTSRRVVECSPSVISSVSRKNRDLDEEGYLKKSKHEGAKRIQVSLKNIRGEGRVSVDRQSLDVGGSEDRDLTTEKRKIKDPQEAQECLEGTTERRQGSNVVLSQDNEHRKNKKPRLLKDEGKDPGIRSESSKIDKIGGEHVDQLLGLGNQPSRWGINDVDSVQRKARSPMPSAAASSSSKVCSSPKSKSSFREMKSSPAESVSSSPIRNSTRDKHNLVPRDPLENEAKIVSPIKCHDGPSNPFWTDKQEESVTANHGSFGSSLVPDPGENGFSAGAKAKGRHSVDARSQKGRRDSRERSNRDALGPSKTEDSDLCLNGGQGGDPHHASMSHSHKSGKASSSRSRDRSQSSKHEGERDKLKHSSYKSKEAASSKEPGNREGKPEIRENVHDDGRGKCSYGELSGKYGRASQSGNEQECKNEDTDVLYGQSVTSHLDNKMRECSAKPQYSKTDHSAERRPSSLPRDSTGTDKVNEAEPLASKVPGKLGGIDPTSRNRQQRQLISNGNCVRETDAKSPIRKDSSNVAANKAIKEGADLKHMADRVKDSDSSLNRTVLYFQAALKFLHGASLLELSKNDSLKHYDMAQSVQVYGSTAKLCEYCAHEYEKSKDMASAALAYKCMEVAYLKVVYSSSGTASRDRVELQAAFKINPTGESPSSSASDLDNVNNSAAMEKSAPKGVSSPYVPGSESVIAQSRNSLIRLFNYSQDVSSAMDASRRSRVAFSAASARTGDTQYSEGIACIRRALDFNFQDVQGLLRLVRLASEAIGQ</sequence>
<accession>A0ACB9R5F7</accession>